<feature type="compositionally biased region" description="Low complexity" evidence="1">
    <location>
        <begin position="9"/>
        <end position="23"/>
    </location>
</feature>
<dbReference type="EMBL" id="BGZL01000007">
    <property type="protein sequence ID" value="GBQ01552.1"/>
    <property type="molecule type" value="Genomic_DNA"/>
</dbReference>
<evidence type="ECO:0000313" key="3">
    <source>
        <dbReference type="Proteomes" id="UP000265354"/>
    </source>
</evidence>
<protein>
    <submittedName>
        <fullName evidence="2">Uncharacterized protein</fullName>
    </submittedName>
</protein>
<name>A0A388T097_9ACTN</name>
<feature type="compositionally biased region" description="Basic and acidic residues" evidence="1">
    <location>
        <begin position="118"/>
        <end position="131"/>
    </location>
</feature>
<comment type="caution">
    <text evidence="2">The sequence shown here is derived from an EMBL/GenBank/DDBJ whole genome shotgun (WGS) entry which is preliminary data.</text>
</comment>
<feature type="region of interest" description="Disordered" evidence="1">
    <location>
        <begin position="1"/>
        <end position="55"/>
    </location>
</feature>
<feature type="compositionally biased region" description="Basic and acidic residues" evidence="1">
    <location>
        <begin position="26"/>
        <end position="38"/>
    </location>
</feature>
<feature type="region of interest" description="Disordered" evidence="1">
    <location>
        <begin position="67"/>
        <end position="131"/>
    </location>
</feature>
<feature type="compositionally biased region" description="Basic and acidic residues" evidence="1">
    <location>
        <begin position="93"/>
        <end position="104"/>
    </location>
</feature>
<reference evidence="2 3" key="1">
    <citation type="submission" date="2018-07" db="EMBL/GenBank/DDBJ databases">
        <title>Whole Genome Shotgun Sequence of Streptomyces spongiicola strain 531S.</title>
        <authorList>
            <person name="Dohra H."/>
            <person name="Kodani S."/>
        </authorList>
    </citation>
    <scope>NUCLEOTIDE SEQUENCE [LARGE SCALE GENOMIC DNA]</scope>
    <source>
        <strain evidence="2 3">531S</strain>
    </source>
</reference>
<organism evidence="2 3">
    <name type="scientific">Streptomyces spongiicola</name>
    <dbReference type="NCBI Taxonomy" id="1690221"/>
    <lineage>
        <taxon>Bacteria</taxon>
        <taxon>Bacillati</taxon>
        <taxon>Actinomycetota</taxon>
        <taxon>Actinomycetes</taxon>
        <taxon>Kitasatosporales</taxon>
        <taxon>Streptomycetaceae</taxon>
        <taxon>Streptomyces</taxon>
    </lineage>
</organism>
<gene>
    <name evidence="2" type="ORF">SSP531S_29910</name>
</gene>
<sequence>MNSSYECFPAPGASRRSAAAPARTRGRLEALDNAEFRRPAAARPPGPAAADSRPAAAAVLPTLVSAVPAPRRASTRARGLHDGEPACSGTPLERGRDRPVRRVPEPGPAAGVPGRRPPPRDAPRSRSIREHQVPYIALRWPPLDVIVGPRQISRAFNW</sequence>
<proteinExistence type="predicted"/>
<dbReference type="AlphaFoldDB" id="A0A388T097"/>
<evidence type="ECO:0000313" key="2">
    <source>
        <dbReference type="EMBL" id="GBQ01552.1"/>
    </source>
</evidence>
<accession>A0A388T097</accession>
<evidence type="ECO:0000256" key="1">
    <source>
        <dbReference type="SAM" id="MobiDB-lite"/>
    </source>
</evidence>
<dbReference type="Proteomes" id="UP000265354">
    <property type="component" value="Unassembled WGS sequence"/>
</dbReference>